<proteinExistence type="inferred from homology"/>
<reference evidence="12 13" key="1">
    <citation type="submission" date="2019-08" db="EMBL/GenBank/DDBJ databases">
        <authorList>
            <person name="Luo N."/>
        </authorList>
    </citation>
    <scope>NUCLEOTIDE SEQUENCE [LARGE SCALE GENOMIC DNA]</scope>
    <source>
        <strain evidence="12 13">NCIMB 9442</strain>
    </source>
</reference>
<dbReference type="SUPFAM" id="SSF51730">
    <property type="entry name" value="FAD-linked oxidoreductase"/>
    <property type="match status" value="1"/>
</dbReference>
<dbReference type="PROSITE" id="PS00687">
    <property type="entry name" value="ALDEHYDE_DEHYDR_GLU"/>
    <property type="match status" value="1"/>
</dbReference>
<evidence type="ECO:0000256" key="2">
    <source>
        <dbReference type="ARBA" id="ARBA00012884"/>
    </source>
</evidence>
<evidence type="ECO:0000256" key="1">
    <source>
        <dbReference type="ARBA" id="ARBA00004786"/>
    </source>
</evidence>
<dbReference type="PANTHER" id="PTHR42862:SF1">
    <property type="entry name" value="DELTA-1-PYRROLINE-5-CARBOXYLATE DEHYDROGENASE 2, ISOFORM A-RELATED"/>
    <property type="match status" value="1"/>
</dbReference>
<comment type="similarity">
    <text evidence="7">Belongs to the aldehyde dehydrogenase family.</text>
</comment>
<dbReference type="PROSITE" id="PS00070">
    <property type="entry name" value="ALDEHYDE_DEHYDR_CYS"/>
    <property type="match status" value="1"/>
</dbReference>
<keyword evidence="3 7" id="KW-0560">Oxidoreductase</keyword>
<accession>A0ABS0J1C6</accession>
<dbReference type="EC" id="1.2.1.88" evidence="2"/>
<dbReference type="CDD" id="cd07124">
    <property type="entry name" value="ALDH_PutA-P5CDH-RocA"/>
    <property type="match status" value="1"/>
</dbReference>
<dbReference type="Gene3D" id="3.40.309.10">
    <property type="entry name" value="Aldehyde Dehydrogenase, Chain A, domain 2"/>
    <property type="match status" value="1"/>
</dbReference>
<comment type="caution">
    <text evidence="12">The sequence shown here is derived from an EMBL/GenBank/DDBJ whole genome shotgun (WGS) entry which is preliminary data.</text>
</comment>
<evidence type="ECO:0000256" key="4">
    <source>
        <dbReference type="ARBA" id="ARBA00023027"/>
    </source>
</evidence>
<dbReference type="PANTHER" id="PTHR42862">
    <property type="entry name" value="DELTA-1-PYRROLINE-5-CARBOXYLATE DEHYDROGENASE 1, ISOFORM A-RELATED"/>
    <property type="match status" value="1"/>
</dbReference>
<dbReference type="InterPro" id="IPR015590">
    <property type="entry name" value="Aldehyde_DH_dom"/>
</dbReference>
<dbReference type="InterPro" id="IPR050485">
    <property type="entry name" value="Proline_metab_enzyme"/>
</dbReference>
<protein>
    <recommendedName>
        <fullName evidence="2">L-glutamate gamma-semialdehyde dehydrogenase</fullName>
        <ecNumber evidence="2">1.2.1.88</ecNumber>
    </recommendedName>
</protein>
<evidence type="ECO:0000256" key="3">
    <source>
        <dbReference type="ARBA" id="ARBA00023002"/>
    </source>
</evidence>
<dbReference type="EMBL" id="VRYY01000085">
    <property type="protein sequence ID" value="MBG3876209.1"/>
    <property type="molecule type" value="Genomic_DNA"/>
</dbReference>
<dbReference type="Gene3D" id="3.20.20.220">
    <property type="match status" value="1"/>
</dbReference>
<dbReference type="InterPro" id="IPR005932">
    <property type="entry name" value="RocA"/>
</dbReference>
<dbReference type="Pfam" id="PF18083">
    <property type="entry name" value="PutA_N"/>
    <property type="match status" value="1"/>
</dbReference>
<feature type="domain" description="Proline dehydrogenase" evidence="10">
    <location>
        <begin position="129"/>
        <end position="449"/>
    </location>
</feature>
<gene>
    <name evidence="12" type="ORF">FVW20_03980</name>
</gene>
<dbReference type="InterPro" id="IPR016163">
    <property type="entry name" value="Ald_DH_C"/>
</dbReference>
<dbReference type="NCBIfam" id="NF002852">
    <property type="entry name" value="PRK03137.1"/>
    <property type="match status" value="1"/>
</dbReference>
<evidence type="ECO:0000259" key="9">
    <source>
        <dbReference type="Pfam" id="PF00171"/>
    </source>
</evidence>
<dbReference type="SUPFAM" id="SSF53720">
    <property type="entry name" value="ALDH-like"/>
    <property type="match status" value="1"/>
</dbReference>
<feature type="domain" description="Aldehyde dehydrogenase" evidence="9">
    <location>
        <begin position="538"/>
        <end position="998"/>
    </location>
</feature>
<evidence type="ECO:0000256" key="6">
    <source>
        <dbReference type="PROSITE-ProRule" id="PRU10007"/>
    </source>
</evidence>
<evidence type="ECO:0000259" key="10">
    <source>
        <dbReference type="Pfam" id="PF01619"/>
    </source>
</evidence>
<dbReference type="Pfam" id="PF00171">
    <property type="entry name" value="Aldedh"/>
    <property type="match status" value="1"/>
</dbReference>
<evidence type="ECO:0000256" key="7">
    <source>
        <dbReference type="RuleBase" id="RU003345"/>
    </source>
</evidence>
<feature type="active site" evidence="6">
    <location>
        <position position="775"/>
    </location>
</feature>
<dbReference type="PIRSF" id="PIRSF000197">
    <property type="entry name" value="Bifunct_PutA"/>
    <property type="match status" value="1"/>
</dbReference>
<dbReference type="Pfam" id="PF01619">
    <property type="entry name" value="Pro_dh"/>
    <property type="match status" value="1"/>
</dbReference>
<dbReference type="InterPro" id="IPR016160">
    <property type="entry name" value="Ald_DH_CS_CYS"/>
</dbReference>
<keyword evidence="13" id="KW-1185">Reference proteome</keyword>
<dbReference type="RefSeq" id="WP_196608390.1">
    <property type="nucleotide sequence ID" value="NZ_VRYY01000085.1"/>
</dbReference>
<keyword evidence="4" id="KW-0520">NAD</keyword>
<evidence type="ECO:0000313" key="12">
    <source>
        <dbReference type="EMBL" id="MBG3876209.1"/>
    </source>
</evidence>
<dbReference type="Gene3D" id="3.40.605.10">
    <property type="entry name" value="Aldehyde Dehydrogenase, Chain A, domain 1"/>
    <property type="match status" value="1"/>
</dbReference>
<comment type="catalytic activity">
    <reaction evidence="5">
        <text>L-glutamate 5-semialdehyde + NAD(+) + H2O = L-glutamate + NADH + 2 H(+)</text>
        <dbReference type="Rhea" id="RHEA:30235"/>
        <dbReference type="ChEBI" id="CHEBI:15377"/>
        <dbReference type="ChEBI" id="CHEBI:15378"/>
        <dbReference type="ChEBI" id="CHEBI:29985"/>
        <dbReference type="ChEBI" id="CHEBI:57540"/>
        <dbReference type="ChEBI" id="CHEBI:57945"/>
        <dbReference type="ChEBI" id="CHEBI:58066"/>
        <dbReference type="EC" id="1.2.1.88"/>
    </reaction>
</comment>
<sequence length="1020" mass="112350">MEQHLDARIVERGKEFFKSISGEAPSIFNKGFWTGKVMDWAMQNEGFKVQLFRFVDVLPYLNTSEALTRHIREYFSADGADVPPVLKWGAGAAGFGGAFTGMLMGKFIRSNIEGMARTFIIGENTKEAIKGLAKLRKEGFAFTVDLLGEATVSEEEADAYANGYLEVLDAIAKEHAKWAPLADSTDSTGSTAGGSGGPDASQDWGHTPKVNVSIKPSALYSQAKPGDVEGSVQGMMSRLVPIYRKIVAMGGFLCIDMEQLKYREMTLELFKRLRTMPEFRDYPHLSIVLQAYLRCTEHDLDELLAWGRAERLPFGIRLVKGAYWDYETVMAKQNGWEIPVWTRKPESDICYEKLARRILENNDLVYFACASHNVRTISTVMETARALNVPAHRYEFQVLYGMAEPVRKGLKNVAGRVRLYCPYGELIPGMAYLVRRLLENTANESFLRQSFVDGAELERLLENPQATLERELAAAPPPRAAAAAQPGPDGLPPFVNESMLDLTIPANRAGFVNAIAEVRGKAGGVIPLFIGGKDVTTDDTIASTNPANPAEVIARVCQGGKPEVDAAIEAAEKAFPTWRDTSPADRAMFLHRAADIARRRMFELSAWQVLEVGKQWDQAFHDVGEGIDFLDYYAHEMLRLGAPRRMGRAPGELNHLFYQPKGIAAVIAPWNFPFAIAIGMAAAAIVTGNPVIFKPSSIASRIGYNLTKIFREAGLPEGVFNYVPGRSSVMGDYLVEHPQVSMICFTGSMEVGLRIQEKAARVQPGQMQCKRVIAEMGGKNAIIIDDDADLDEAVLQVLNSAFGFQGQKCSACSRVIVLDPIYDRFVERLVKAAQAIKIGPSEDPANYMGPVADASLQKNILEYVKVAEQEGKVLVKRTDIPAEGCYVPLTIVEGIKPHHRIAQEEIFGPVLAVMRAGNFDEALTIANGTRFALTGGVFSRSPENLAKARRDFRVGNLYLNRGSTGAMVERQPFGGFKMSGVGSKTGGPDYLLQFMDPRCVTENTMRRGFAPIEEDDDWIG</sequence>
<evidence type="ECO:0000313" key="13">
    <source>
        <dbReference type="Proteomes" id="UP001194469"/>
    </source>
</evidence>
<dbReference type="InterPro" id="IPR002872">
    <property type="entry name" value="Proline_DH_dom"/>
</dbReference>
<dbReference type="InterPro" id="IPR025703">
    <property type="entry name" value="Bifunct_PutA"/>
</dbReference>
<evidence type="ECO:0000256" key="5">
    <source>
        <dbReference type="ARBA" id="ARBA00048142"/>
    </source>
</evidence>
<evidence type="ECO:0000259" key="11">
    <source>
        <dbReference type="Pfam" id="PF18083"/>
    </source>
</evidence>
<comment type="pathway">
    <text evidence="1">Amino-acid degradation; L-proline degradation into L-glutamate; L-glutamate from L-proline: step 2/2.</text>
</comment>
<feature type="region of interest" description="Disordered" evidence="8">
    <location>
        <begin position="182"/>
        <end position="207"/>
    </location>
</feature>
<dbReference type="InterPro" id="IPR029510">
    <property type="entry name" value="Ald_DH_CS_GLU"/>
</dbReference>
<evidence type="ECO:0000256" key="8">
    <source>
        <dbReference type="SAM" id="MobiDB-lite"/>
    </source>
</evidence>
<dbReference type="InterPro" id="IPR016162">
    <property type="entry name" value="Ald_DH_N"/>
</dbReference>
<organism evidence="12 13">
    <name type="scientific">Nitratidesulfovibrio oxamicus</name>
    <dbReference type="NCBI Taxonomy" id="32016"/>
    <lineage>
        <taxon>Bacteria</taxon>
        <taxon>Pseudomonadati</taxon>
        <taxon>Thermodesulfobacteriota</taxon>
        <taxon>Desulfovibrionia</taxon>
        <taxon>Desulfovibrionales</taxon>
        <taxon>Desulfovibrionaceae</taxon>
        <taxon>Nitratidesulfovibrio</taxon>
    </lineage>
</organism>
<dbReference type="Proteomes" id="UP001194469">
    <property type="component" value="Unassembled WGS sequence"/>
</dbReference>
<feature type="domain" description="Proline utilization A N-terminal" evidence="11">
    <location>
        <begin position="6"/>
        <end position="119"/>
    </location>
</feature>
<dbReference type="InterPro" id="IPR029041">
    <property type="entry name" value="FAD-linked_oxidoreductase-like"/>
</dbReference>
<dbReference type="InterPro" id="IPR016161">
    <property type="entry name" value="Ald_DH/histidinol_DH"/>
</dbReference>
<dbReference type="InterPro" id="IPR041514">
    <property type="entry name" value="PutA_N"/>
</dbReference>
<name>A0ABS0J1C6_9BACT</name>